<evidence type="ECO:0000256" key="1">
    <source>
        <dbReference type="ARBA" id="ARBA00009903"/>
    </source>
</evidence>
<evidence type="ECO:0000256" key="7">
    <source>
        <dbReference type="ARBA" id="ARBA00022777"/>
    </source>
</evidence>
<dbReference type="AlphaFoldDB" id="A0DTA2"/>
<protein>
    <recommendedName>
        <fullName evidence="2">non-specific serine/threonine protein kinase</fullName>
        <ecNumber evidence="2">2.7.11.1</ecNumber>
    </recommendedName>
</protein>
<dbReference type="RefSeq" id="XP_001453666.1">
    <property type="nucleotide sequence ID" value="XM_001453629.2"/>
</dbReference>
<dbReference type="InterPro" id="IPR008271">
    <property type="entry name" value="Ser/Thr_kinase_AS"/>
</dbReference>
<evidence type="ECO:0000256" key="5">
    <source>
        <dbReference type="ARBA" id="ARBA00022679"/>
    </source>
</evidence>
<dbReference type="Gene3D" id="1.10.510.10">
    <property type="entry name" value="Transferase(Phosphotransferase) domain 1"/>
    <property type="match status" value="1"/>
</dbReference>
<dbReference type="PANTHER" id="PTHR24351">
    <property type="entry name" value="RIBOSOMAL PROTEIN S6 KINASE"/>
    <property type="match status" value="1"/>
</dbReference>
<dbReference type="HOGENOM" id="CLU_000288_63_5_1"/>
<dbReference type="GeneID" id="5039451"/>
<evidence type="ECO:0000256" key="6">
    <source>
        <dbReference type="ARBA" id="ARBA00022741"/>
    </source>
</evidence>
<keyword evidence="4" id="KW-0597">Phosphoprotein</keyword>
<dbReference type="FunFam" id="3.30.200.20:FF:000524">
    <property type="entry name" value="Non-specific serine/threonine protein kinase"/>
    <property type="match status" value="1"/>
</dbReference>
<feature type="domain" description="Protein kinase" evidence="14">
    <location>
        <begin position="63"/>
        <end position="322"/>
    </location>
</feature>
<evidence type="ECO:0000259" key="14">
    <source>
        <dbReference type="PROSITE" id="PS50011"/>
    </source>
</evidence>
<evidence type="ECO:0000256" key="9">
    <source>
        <dbReference type="ARBA" id="ARBA00047899"/>
    </source>
</evidence>
<feature type="region of interest" description="Disordered" evidence="13">
    <location>
        <begin position="360"/>
        <end position="389"/>
    </location>
</feature>
<dbReference type="OMA" id="TPIMSDE"/>
<dbReference type="SUPFAM" id="SSF56112">
    <property type="entry name" value="Protein kinase-like (PK-like)"/>
    <property type="match status" value="1"/>
</dbReference>
<comment type="catalytic activity">
    <reaction evidence="10">
        <text>L-seryl-[protein] + ATP = O-phospho-L-seryl-[protein] + ADP + H(+)</text>
        <dbReference type="Rhea" id="RHEA:17989"/>
        <dbReference type="Rhea" id="RHEA-COMP:9863"/>
        <dbReference type="Rhea" id="RHEA-COMP:11604"/>
        <dbReference type="ChEBI" id="CHEBI:15378"/>
        <dbReference type="ChEBI" id="CHEBI:29999"/>
        <dbReference type="ChEBI" id="CHEBI:30616"/>
        <dbReference type="ChEBI" id="CHEBI:83421"/>
        <dbReference type="ChEBI" id="CHEBI:456216"/>
        <dbReference type="EC" id="2.7.11.1"/>
    </reaction>
</comment>
<evidence type="ECO:0000256" key="8">
    <source>
        <dbReference type="ARBA" id="ARBA00022840"/>
    </source>
</evidence>
<evidence type="ECO:0000256" key="12">
    <source>
        <dbReference type="RuleBase" id="RU000304"/>
    </source>
</evidence>
<evidence type="ECO:0000256" key="10">
    <source>
        <dbReference type="ARBA" id="ARBA00048679"/>
    </source>
</evidence>
<keyword evidence="16" id="KW-1185">Reference proteome</keyword>
<evidence type="ECO:0000256" key="4">
    <source>
        <dbReference type="ARBA" id="ARBA00022553"/>
    </source>
</evidence>
<evidence type="ECO:0000256" key="3">
    <source>
        <dbReference type="ARBA" id="ARBA00022527"/>
    </source>
</evidence>
<dbReference type="PROSITE" id="PS00107">
    <property type="entry name" value="PROTEIN_KINASE_ATP"/>
    <property type="match status" value="1"/>
</dbReference>
<dbReference type="InterPro" id="IPR017441">
    <property type="entry name" value="Protein_kinase_ATP_BS"/>
</dbReference>
<dbReference type="InterPro" id="IPR000719">
    <property type="entry name" value="Prot_kinase_dom"/>
</dbReference>
<keyword evidence="7" id="KW-0418">Kinase</keyword>
<dbReference type="GO" id="GO:0005737">
    <property type="term" value="C:cytoplasm"/>
    <property type="evidence" value="ECO:0000318"/>
    <property type="project" value="GO_Central"/>
</dbReference>
<dbReference type="GO" id="GO:0005634">
    <property type="term" value="C:nucleus"/>
    <property type="evidence" value="ECO:0000318"/>
    <property type="project" value="GO_Central"/>
</dbReference>
<dbReference type="EMBL" id="CT868563">
    <property type="protein sequence ID" value="CAK86269.1"/>
    <property type="molecule type" value="Genomic_DNA"/>
</dbReference>
<dbReference type="KEGG" id="ptm:GSPATT00019962001"/>
<sequence length="389" mass="44368">MGNLCDFMKSEKQEFQSSLNQQTTLQPIQEYSEELALKSSKTLDNSTSFMPEQTHKRVGLEDFIMLATVGKGAFGKVYKVKKKDNQKIYAIKCINKKLIFDSKLESNALLEKDVLKQSKHPFIVQLKYSFQTPTKLYLVMEYINGGEFFKILTKTKGLPESIVAFVAAEVVLALEYLNNQLKVIYRDLKPENILLTTTGHVKLTDFGLATLRKDENVKNYTLAGTPEYLAPEIINKKGHSFEVDLWTLGILIYEMINGYPPFTVPDRNTQKILSLILQNQPAYTPIMSDEAVNLVQRLLKANPKERIGAEMGYQEIKYHPFFAKIKWSELYNLNVKSPLKTFAEQNASRSEGFRMPQIQIQETPNPPQPNIYGMSYGGGDDTYNSKKLN</sequence>
<gene>
    <name evidence="15" type="ORF">GSPATT00019962001</name>
</gene>
<dbReference type="InterPro" id="IPR045270">
    <property type="entry name" value="STKc_AGC"/>
</dbReference>
<dbReference type="InParanoid" id="A0DTA2"/>
<proteinExistence type="inferred from homology"/>
<keyword evidence="8 11" id="KW-0067">ATP-binding</keyword>
<dbReference type="OrthoDB" id="354826at2759"/>
<accession>A0DTA2</accession>
<comment type="catalytic activity">
    <reaction evidence="9">
        <text>L-threonyl-[protein] + ATP = O-phospho-L-threonyl-[protein] + ADP + H(+)</text>
        <dbReference type="Rhea" id="RHEA:46608"/>
        <dbReference type="Rhea" id="RHEA-COMP:11060"/>
        <dbReference type="Rhea" id="RHEA-COMP:11605"/>
        <dbReference type="ChEBI" id="CHEBI:15378"/>
        <dbReference type="ChEBI" id="CHEBI:30013"/>
        <dbReference type="ChEBI" id="CHEBI:30616"/>
        <dbReference type="ChEBI" id="CHEBI:61977"/>
        <dbReference type="ChEBI" id="CHEBI:456216"/>
        <dbReference type="EC" id="2.7.11.1"/>
    </reaction>
</comment>
<dbReference type="FunFam" id="1.10.510.10:FF:000210">
    <property type="entry name" value="Non-specific serine/threonine protein kinase"/>
    <property type="match status" value="1"/>
</dbReference>
<dbReference type="EC" id="2.7.11.1" evidence="2"/>
<evidence type="ECO:0000313" key="15">
    <source>
        <dbReference type="EMBL" id="CAK86269.1"/>
    </source>
</evidence>
<evidence type="ECO:0000256" key="11">
    <source>
        <dbReference type="PROSITE-ProRule" id="PRU10141"/>
    </source>
</evidence>
<dbReference type="eggNOG" id="KOG0598">
    <property type="taxonomic scope" value="Eukaryota"/>
</dbReference>
<comment type="similarity">
    <text evidence="1">Belongs to the protein kinase superfamily. AGC Ser/Thr protein kinase family.</text>
</comment>
<dbReference type="CDD" id="cd05123">
    <property type="entry name" value="STKc_AGC"/>
    <property type="match status" value="1"/>
</dbReference>
<name>A0DTA2_PARTE</name>
<keyword evidence="6 11" id="KW-0547">Nucleotide-binding</keyword>
<dbReference type="GO" id="GO:0004674">
    <property type="term" value="F:protein serine/threonine kinase activity"/>
    <property type="evidence" value="ECO:0000318"/>
    <property type="project" value="GO_Central"/>
</dbReference>
<evidence type="ECO:0000256" key="2">
    <source>
        <dbReference type="ARBA" id="ARBA00012513"/>
    </source>
</evidence>
<evidence type="ECO:0000256" key="13">
    <source>
        <dbReference type="SAM" id="MobiDB-lite"/>
    </source>
</evidence>
<keyword evidence="5" id="KW-0808">Transferase</keyword>
<reference evidence="15 16" key="1">
    <citation type="journal article" date="2006" name="Nature">
        <title>Global trends of whole-genome duplications revealed by the ciliate Paramecium tetraurelia.</title>
        <authorList>
            <consortium name="Genoscope"/>
            <person name="Aury J.-M."/>
            <person name="Jaillon O."/>
            <person name="Duret L."/>
            <person name="Noel B."/>
            <person name="Jubin C."/>
            <person name="Porcel B.M."/>
            <person name="Segurens B."/>
            <person name="Daubin V."/>
            <person name="Anthouard V."/>
            <person name="Aiach N."/>
            <person name="Arnaiz O."/>
            <person name="Billaut A."/>
            <person name="Beisson J."/>
            <person name="Blanc I."/>
            <person name="Bouhouche K."/>
            <person name="Camara F."/>
            <person name="Duharcourt S."/>
            <person name="Guigo R."/>
            <person name="Gogendeau D."/>
            <person name="Katinka M."/>
            <person name="Keller A.-M."/>
            <person name="Kissmehl R."/>
            <person name="Klotz C."/>
            <person name="Koll F."/>
            <person name="Le Moue A."/>
            <person name="Lepere C."/>
            <person name="Malinsky S."/>
            <person name="Nowacki M."/>
            <person name="Nowak J.K."/>
            <person name="Plattner H."/>
            <person name="Poulain J."/>
            <person name="Ruiz F."/>
            <person name="Serrano V."/>
            <person name="Zagulski M."/>
            <person name="Dessen P."/>
            <person name="Betermier M."/>
            <person name="Weissenbach J."/>
            <person name="Scarpelli C."/>
            <person name="Schachter V."/>
            <person name="Sperling L."/>
            <person name="Meyer E."/>
            <person name="Cohen J."/>
            <person name="Wincker P."/>
        </authorList>
    </citation>
    <scope>NUCLEOTIDE SEQUENCE [LARGE SCALE GENOMIC DNA]</scope>
    <source>
        <strain evidence="15 16">Stock d4-2</strain>
    </source>
</reference>
<dbReference type="Gene3D" id="3.30.200.20">
    <property type="entry name" value="Phosphorylase Kinase, domain 1"/>
    <property type="match status" value="1"/>
</dbReference>
<dbReference type="InterPro" id="IPR011009">
    <property type="entry name" value="Kinase-like_dom_sf"/>
</dbReference>
<feature type="binding site" evidence="11">
    <location>
        <position position="92"/>
    </location>
    <ligand>
        <name>ATP</name>
        <dbReference type="ChEBI" id="CHEBI:30616"/>
    </ligand>
</feature>
<dbReference type="Proteomes" id="UP000000600">
    <property type="component" value="Unassembled WGS sequence"/>
</dbReference>
<dbReference type="PROSITE" id="PS50011">
    <property type="entry name" value="PROTEIN_KINASE_DOM"/>
    <property type="match status" value="1"/>
</dbReference>
<dbReference type="STRING" id="5888.A0DTA2"/>
<dbReference type="GO" id="GO:0005524">
    <property type="term" value="F:ATP binding"/>
    <property type="evidence" value="ECO:0007669"/>
    <property type="project" value="UniProtKB-UniRule"/>
</dbReference>
<organism evidence="15 16">
    <name type="scientific">Paramecium tetraurelia</name>
    <dbReference type="NCBI Taxonomy" id="5888"/>
    <lineage>
        <taxon>Eukaryota</taxon>
        <taxon>Sar</taxon>
        <taxon>Alveolata</taxon>
        <taxon>Ciliophora</taxon>
        <taxon>Intramacronucleata</taxon>
        <taxon>Oligohymenophorea</taxon>
        <taxon>Peniculida</taxon>
        <taxon>Parameciidae</taxon>
        <taxon>Paramecium</taxon>
    </lineage>
</organism>
<dbReference type="SMART" id="SM00220">
    <property type="entry name" value="S_TKc"/>
    <property type="match status" value="1"/>
</dbReference>
<evidence type="ECO:0000313" key="16">
    <source>
        <dbReference type="Proteomes" id="UP000000600"/>
    </source>
</evidence>
<dbReference type="PROSITE" id="PS00108">
    <property type="entry name" value="PROTEIN_KINASE_ST"/>
    <property type="match status" value="1"/>
</dbReference>
<dbReference type="Pfam" id="PF00069">
    <property type="entry name" value="Pkinase"/>
    <property type="match status" value="1"/>
</dbReference>
<keyword evidence="3 12" id="KW-0723">Serine/threonine-protein kinase</keyword>